<dbReference type="Proteomes" id="UP000503483">
    <property type="component" value="Chromosome"/>
</dbReference>
<dbReference type="CDD" id="cd21834">
    <property type="entry name" value="Hhal-like"/>
    <property type="match status" value="1"/>
</dbReference>
<sequence length="266" mass="30848">MALQKWEIFQDEATDFLNNYFNADFAMEGGFDSTTSHITVRKSNHLITTIEAKFGPTQAGQIVLEPLDGKFVFCDKSKNYSNSYTQEIIKYLNSNYSLFAGTNTASIHVNISDSILFNWVKTIYKDKDVEWIISSNKFNKLTLKDLLLIPINEIENHFDISLVFRRKKTGDTQIPGKDIIDFKDQLDLITKDYKIKKTDNKYLLTTNSRLSDFNIGTKYLVSMTNVDCQYYIKKKDIYTNPNVMFQLNLKDNVEFKGALFKEIHKL</sequence>
<keyword evidence="2" id="KW-1185">Reference proteome</keyword>
<gene>
    <name evidence="1" type="ORF">AACT_1732</name>
</gene>
<proteinExistence type="predicted"/>
<name>A0A6M8F0P8_9BACT</name>
<evidence type="ECO:0000313" key="1">
    <source>
        <dbReference type="EMBL" id="QKE28884.1"/>
    </source>
</evidence>
<dbReference type="EMBL" id="CP042652">
    <property type="protein sequence ID" value="QKE28884.1"/>
    <property type="molecule type" value="Genomic_DNA"/>
</dbReference>
<dbReference type="RefSeq" id="WP_172126440.1">
    <property type="nucleotide sequence ID" value="NZ_CP042652.1"/>
</dbReference>
<dbReference type="KEGG" id="paco:AACT_1732"/>
<protein>
    <submittedName>
        <fullName evidence="1">Uncharacterized protein</fullName>
    </submittedName>
</protein>
<organism evidence="1 2">
    <name type="scientific">Arcobacter acticola</name>
    <dbReference type="NCBI Taxonomy" id="1849015"/>
    <lineage>
        <taxon>Bacteria</taxon>
        <taxon>Pseudomonadati</taxon>
        <taxon>Campylobacterota</taxon>
        <taxon>Epsilonproteobacteria</taxon>
        <taxon>Campylobacterales</taxon>
        <taxon>Arcobacteraceae</taxon>
        <taxon>Arcobacter</taxon>
    </lineage>
</organism>
<accession>A0A6M8F0P8</accession>
<dbReference type="AlphaFoldDB" id="A0A6M8F0P8"/>
<reference evidence="1 2" key="1">
    <citation type="submission" date="2019-08" db="EMBL/GenBank/DDBJ databases">
        <title>Complete genome sequence of Arcobacter acticola.</title>
        <authorList>
            <person name="Miller W."/>
        </authorList>
    </citation>
    <scope>NUCLEOTIDE SEQUENCE [LARGE SCALE GENOMIC DNA]</scope>
    <source>
        <strain evidence="1 2">KCTC 52212</strain>
    </source>
</reference>
<evidence type="ECO:0000313" key="2">
    <source>
        <dbReference type="Proteomes" id="UP000503483"/>
    </source>
</evidence>